<dbReference type="EMBL" id="FP565575">
    <property type="protein sequence ID" value="CBE69198.1"/>
    <property type="molecule type" value="Genomic_DNA"/>
</dbReference>
<dbReference type="Proteomes" id="UP000006898">
    <property type="component" value="Chromosome"/>
</dbReference>
<dbReference type="eggNOG" id="COG4914">
    <property type="taxonomic scope" value="Bacteria"/>
</dbReference>
<dbReference type="KEGG" id="mox:DAMO_2148"/>
<evidence type="ECO:0000313" key="2">
    <source>
        <dbReference type="Proteomes" id="UP000006898"/>
    </source>
</evidence>
<evidence type="ECO:0008006" key="3">
    <source>
        <dbReference type="Google" id="ProtNLM"/>
    </source>
</evidence>
<dbReference type="SUPFAM" id="SSF81301">
    <property type="entry name" value="Nucleotidyltransferase"/>
    <property type="match status" value="1"/>
</dbReference>
<evidence type="ECO:0000313" key="1">
    <source>
        <dbReference type="EMBL" id="CBE69198.1"/>
    </source>
</evidence>
<proteinExistence type="predicted"/>
<dbReference type="HOGENOM" id="CLU_120522_2_0_0"/>
<protein>
    <recommendedName>
        <fullName evidence="3">Nucleotidyltransferase family protein</fullName>
    </recommendedName>
</protein>
<gene>
    <name evidence="1" type="ORF">DAMO_2148</name>
</gene>
<dbReference type="Gene3D" id="3.30.460.40">
    <property type="match status" value="1"/>
</dbReference>
<sequence length="173" mass="19324">MVGEIEAILDALNRARVRYLVVGGVAVVLHGYLRTTADLDLVIQLDRDNLLRAIRALQGHQYRPRAPVSAEDFAEPVIREQWIRDKGLAVFSLWSPAHPTLEIDLFVAEPFDFDTVYARALRVPLEKADATIIALEDLIALKKGVGRPRDLEDIVALESLAEHVKESREPPDG</sequence>
<dbReference type="InterPro" id="IPR043519">
    <property type="entry name" value="NT_sf"/>
</dbReference>
<name>D5MHG6_METO1</name>
<reference evidence="1 2" key="1">
    <citation type="journal article" date="2010" name="Nature">
        <title>Nitrite-driven anaerobic methane oxidation by oxygenic bacteria.</title>
        <authorList>
            <person name="Ettwig K.F."/>
            <person name="Butler M.K."/>
            <person name="Le Paslier D."/>
            <person name="Pelletier E."/>
            <person name="Mangenot S."/>
            <person name="Kuypers M.M.M."/>
            <person name="Schreiber F."/>
            <person name="Dutilh B.E."/>
            <person name="Zedelius J."/>
            <person name="de Beer D."/>
            <person name="Gloerich J."/>
            <person name="Wessels H.J.C.T."/>
            <person name="van Allen T."/>
            <person name="Luesken F."/>
            <person name="Wu M."/>
            <person name="van de Pas-Schoonen K.T."/>
            <person name="Op den Camp H.J.M."/>
            <person name="Janssen-Megens E.M."/>
            <person name="Francoijs K-J."/>
            <person name="Stunnenberg H."/>
            <person name="Weissenbach J."/>
            <person name="Jetten M.S.M."/>
            <person name="Strous M."/>
        </authorList>
    </citation>
    <scope>NUCLEOTIDE SEQUENCE [LARGE SCALE GENOMIC DNA]</scope>
</reference>
<accession>D5MHG6</accession>
<organism evidence="1 2">
    <name type="scientific">Methylomirabilis oxygeniifera</name>
    <dbReference type="NCBI Taxonomy" id="671143"/>
    <lineage>
        <taxon>Bacteria</taxon>
        <taxon>Candidatus Methylomirabilota</taxon>
        <taxon>Candidatus Methylomirabilia</taxon>
        <taxon>Candidatus Methylomirabilales</taxon>
        <taxon>Candidatus Methylomirabilaceae</taxon>
        <taxon>Candidatus Methylomirabilis</taxon>
    </lineage>
</organism>
<dbReference type="AlphaFoldDB" id="D5MHG6"/>
<dbReference type="STRING" id="671143.DAMO_2148"/>